<feature type="compositionally biased region" description="Acidic residues" evidence="1">
    <location>
        <begin position="143"/>
        <end position="154"/>
    </location>
</feature>
<evidence type="ECO:0000256" key="1">
    <source>
        <dbReference type="SAM" id="MobiDB-lite"/>
    </source>
</evidence>
<dbReference type="EMBL" id="JAMZDX010000002">
    <property type="protein sequence ID" value="MCP2309251.1"/>
    <property type="molecule type" value="Genomic_DNA"/>
</dbReference>
<comment type="caution">
    <text evidence="2">The sequence shown here is derived from an EMBL/GenBank/DDBJ whole genome shotgun (WGS) entry which is preliminary data.</text>
</comment>
<organism evidence="2 3">
    <name type="scientific">Kitasatospora paracochleata</name>
    <dbReference type="NCBI Taxonomy" id="58354"/>
    <lineage>
        <taxon>Bacteria</taxon>
        <taxon>Bacillati</taxon>
        <taxon>Actinomycetota</taxon>
        <taxon>Actinomycetes</taxon>
        <taxon>Kitasatosporales</taxon>
        <taxon>Streptomycetaceae</taxon>
        <taxon>Kitasatospora</taxon>
    </lineage>
</organism>
<keyword evidence="3" id="KW-1185">Reference proteome</keyword>
<name>A0ABT1IXK6_9ACTN</name>
<gene>
    <name evidence="2" type="ORF">FHR36_002375</name>
</gene>
<proteinExistence type="predicted"/>
<evidence type="ECO:0000313" key="2">
    <source>
        <dbReference type="EMBL" id="MCP2309251.1"/>
    </source>
</evidence>
<accession>A0ABT1IXK6</accession>
<dbReference type="RefSeq" id="WP_253796241.1">
    <property type="nucleotide sequence ID" value="NZ_BAAAUB010000042.1"/>
</dbReference>
<feature type="region of interest" description="Disordered" evidence="1">
    <location>
        <begin position="126"/>
        <end position="154"/>
    </location>
</feature>
<dbReference type="Proteomes" id="UP001206483">
    <property type="component" value="Unassembled WGS sequence"/>
</dbReference>
<reference evidence="2 3" key="1">
    <citation type="submission" date="2022-06" db="EMBL/GenBank/DDBJ databases">
        <title>Sequencing the genomes of 1000 actinobacteria strains.</title>
        <authorList>
            <person name="Klenk H.-P."/>
        </authorList>
    </citation>
    <scope>NUCLEOTIDE SEQUENCE [LARGE SCALE GENOMIC DNA]</scope>
    <source>
        <strain evidence="2 3">DSM 41656</strain>
    </source>
</reference>
<protein>
    <submittedName>
        <fullName evidence="2">Uncharacterized protein</fullName>
    </submittedName>
</protein>
<evidence type="ECO:0000313" key="3">
    <source>
        <dbReference type="Proteomes" id="UP001206483"/>
    </source>
</evidence>
<sequence length="154" mass="15977">MSEPKSTGMILVERATAALLELAAHRPASLGETRDLIAALLGTGDGEGSLVEMVSGIASDLGNPMFNPTLAVLPGPADEILQTVTDFHTAVYAEDCSARIGAEAVEAIEQPWAVRTVAAFHAEHQVVPDLEGPGDGERAPVPEPDEGEELPTAA</sequence>